<sequence length="175" mass="19449">MAQNHANTCVFLHSIEHRRPKLGENICRYVIEQPVVPHEAIVKDCIARWYNTSINFDPEKLKFNVRHYIGNVNDFTAMIWGAATAVGCGLRQCDDQVFFVCNYGPSSVSFRNGYQSVGKIVAGSGVLESPIIALRRSNVLDEPIFEPGLPCRAAIECTTFGRSQCENSTGLCVSY</sequence>
<dbReference type="WBParaSite" id="BXY_1153100.1">
    <property type="protein sequence ID" value="BXY_1153100.1"/>
    <property type="gene ID" value="BXY_1153100"/>
</dbReference>
<evidence type="ECO:0000313" key="2">
    <source>
        <dbReference type="Proteomes" id="UP000095284"/>
    </source>
</evidence>
<feature type="domain" description="SCP" evidence="1">
    <location>
        <begin position="1"/>
        <end position="109"/>
    </location>
</feature>
<dbReference type="Proteomes" id="UP000095284">
    <property type="component" value="Unplaced"/>
</dbReference>
<dbReference type="PANTHER" id="PTHR10334">
    <property type="entry name" value="CYSTEINE-RICH SECRETORY PROTEIN-RELATED"/>
    <property type="match status" value="1"/>
</dbReference>
<evidence type="ECO:0000259" key="1">
    <source>
        <dbReference type="SMART" id="SM00198"/>
    </source>
</evidence>
<dbReference type="InterPro" id="IPR001283">
    <property type="entry name" value="CRISP-related"/>
</dbReference>
<evidence type="ECO:0000313" key="3">
    <source>
        <dbReference type="WBParaSite" id="BXY_1153100.1"/>
    </source>
</evidence>
<reference evidence="3" key="1">
    <citation type="submission" date="2016-11" db="UniProtKB">
        <authorList>
            <consortium name="WormBaseParasite"/>
        </authorList>
    </citation>
    <scope>IDENTIFICATION</scope>
</reference>
<name>A0A1I7SES1_BURXY</name>
<protein>
    <submittedName>
        <fullName evidence="3">SCP domain-containing protein</fullName>
    </submittedName>
</protein>
<dbReference type="InterPro" id="IPR035940">
    <property type="entry name" value="CAP_sf"/>
</dbReference>
<proteinExistence type="predicted"/>
<dbReference type="InterPro" id="IPR014044">
    <property type="entry name" value="CAP_dom"/>
</dbReference>
<dbReference type="CDD" id="cd05380">
    <property type="entry name" value="CAP_euk"/>
    <property type="match status" value="1"/>
</dbReference>
<dbReference type="Pfam" id="PF00188">
    <property type="entry name" value="CAP"/>
    <property type="match status" value="1"/>
</dbReference>
<dbReference type="Gene3D" id="3.40.33.10">
    <property type="entry name" value="CAP"/>
    <property type="match status" value="1"/>
</dbReference>
<dbReference type="SMART" id="SM00198">
    <property type="entry name" value="SCP"/>
    <property type="match status" value="1"/>
</dbReference>
<dbReference type="SUPFAM" id="SSF55797">
    <property type="entry name" value="PR-1-like"/>
    <property type="match status" value="1"/>
</dbReference>
<organism evidence="2 3">
    <name type="scientific">Bursaphelenchus xylophilus</name>
    <name type="common">Pinewood nematode worm</name>
    <name type="synonym">Aphelenchoides xylophilus</name>
    <dbReference type="NCBI Taxonomy" id="6326"/>
    <lineage>
        <taxon>Eukaryota</taxon>
        <taxon>Metazoa</taxon>
        <taxon>Ecdysozoa</taxon>
        <taxon>Nematoda</taxon>
        <taxon>Chromadorea</taxon>
        <taxon>Rhabditida</taxon>
        <taxon>Tylenchina</taxon>
        <taxon>Tylenchomorpha</taxon>
        <taxon>Aphelenchoidea</taxon>
        <taxon>Aphelenchoididae</taxon>
        <taxon>Bursaphelenchus</taxon>
    </lineage>
</organism>
<accession>A0A1I7SES1</accession>
<dbReference type="AlphaFoldDB" id="A0A1I7SES1"/>